<feature type="transmembrane region" description="Helical" evidence="1">
    <location>
        <begin position="193"/>
        <end position="214"/>
    </location>
</feature>
<reference evidence="3" key="1">
    <citation type="journal article" date="2006" name="PLoS Biol.">
        <title>Macronuclear genome sequence of the ciliate Tetrahymena thermophila, a model eukaryote.</title>
        <authorList>
            <person name="Eisen J.A."/>
            <person name="Coyne R.S."/>
            <person name="Wu M."/>
            <person name="Wu D."/>
            <person name="Thiagarajan M."/>
            <person name="Wortman J.R."/>
            <person name="Badger J.H."/>
            <person name="Ren Q."/>
            <person name="Amedeo P."/>
            <person name="Jones K.M."/>
            <person name="Tallon L.J."/>
            <person name="Delcher A.L."/>
            <person name="Salzberg S.L."/>
            <person name="Silva J.C."/>
            <person name="Haas B.J."/>
            <person name="Majoros W.H."/>
            <person name="Farzad M."/>
            <person name="Carlton J.M."/>
            <person name="Smith R.K. Jr."/>
            <person name="Garg J."/>
            <person name="Pearlman R.E."/>
            <person name="Karrer K.M."/>
            <person name="Sun L."/>
            <person name="Manning G."/>
            <person name="Elde N.C."/>
            <person name="Turkewitz A.P."/>
            <person name="Asai D.J."/>
            <person name="Wilkes D.E."/>
            <person name="Wang Y."/>
            <person name="Cai H."/>
            <person name="Collins K."/>
            <person name="Stewart B.A."/>
            <person name="Lee S.R."/>
            <person name="Wilamowska K."/>
            <person name="Weinberg Z."/>
            <person name="Ruzzo W.L."/>
            <person name="Wloga D."/>
            <person name="Gaertig J."/>
            <person name="Frankel J."/>
            <person name="Tsao C.-C."/>
            <person name="Gorovsky M.A."/>
            <person name="Keeling P.J."/>
            <person name="Waller R.F."/>
            <person name="Patron N.J."/>
            <person name="Cherry J.M."/>
            <person name="Stover N.A."/>
            <person name="Krieger C.J."/>
            <person name="del Toro C."/>
            <person name="Ryder H.F."/>
            <person name="Williamson S.C."/>
            <person name="Barbeau R.A."/>
            <person name="Hamilton E.P."/>
            <person name="Orias E."/>
        </authorList>
    </citation>
    <scope>NUCLEOTIDE SEQUENCE [LARGE SCALE GENOMIC DNA]</scope>
    <source>
        <strain evidence="3">SB210</strain>
    </source>
</reference>
<dbReference type="AlphaFoldDB" id="W7XL95"/>
<gene>
    <name evidence="2" type="ORF">TTHERM_000635747</name>
</gene>
<dbReference type="EMBL" id="GG662809">
    <property type="protein sequence ID" value="EWS75899.1"/>
    <property type="molecule type" value="Genomic_DNA"/>
</dbReference>
<dbReference type="GeneID" id="24439944"/>
<dbReference type="InterPro" id="IPR006594">
    <property type="entry name" value="LisH"/>
</dbReference>
<accession>W7XL95</accession>
<dbReference type="InParanoid" id="W7XL95"/>
<dbReference type="Proteomes" id="UP000009168">
    <property type="component" value="Unassembled WGS sequence"/>
</dbReference>
<dbReference type="KEGG" id="tet:TTHERM_000635747"/>
<feature type="transmembrane region" description="Helical" evidence="1">
    <location>
        <begin position="52"/>
        <end position="77"/>
    </location>
</feature>
<organism evidence="2 3">
    <name type="scientific">Tetrahymena thermophila (strain SB210)</name>
    <dbReference type="NCBI Taxonomy" id="312017"/>
    <lineage>
        <taxon>Eukaryota</taxon>
        <taxon>Sar</taxon>
        <taxon>Alveolata</taxon>
        <taxon>Ciliophora</taxon>
        <taxon>Intramacronucleata</taxon>
        <taxon>Oligohymenophorea</taxon>
        <taxon>Hymenostomatida</taxon>
        <taxon>Tetrahymenina</taxon>
        <taxon>Tetrahymenidae</taxon>
        <taxon>Tetrahymena</taxon>
    </lineage>
</organism>
<evidence type="ECO:0000313" key="2">
    <source>
        <dbReference type="EMBL" id="EWS75899.1"/>
    </source>
</evidence>
<dbReference type="PROSITE" id="PS50896">
    <property type="entry name" value="LISH"/>
    <property type="match status" value="1"/>
</dbReference>
<keyword evidence="3" id="KW-1185">Reference proteome</keyword>
<dbReference type="RefSeq" id="XP_012651570.1">
    <property type="nucleotide sequence ID" value="XM_012796116.1"/>
</dbReference>
<proteinExistence type="predicted"/>
<sequence length="259" mass="31120">MTAKLFWQESRFKGSSNDHQALTNQKQYQIGLYKMQFLIHFLLNVVQCVKHLYLIFGINWLFFIFIIIIIIIIILFYDSLFEDYISGNDDIFVISLTDFTFLKKQQSFSLVSRQQLEIALIIFPIKRIFTAIIFFILIQMDKNLTLKVTCFRQLRLQVENSFLYLILFCKQKWHFDFKRLYNSILNVNFIEKIFIMLSICLLFFILNLLVCVLVQQKTTLYFNLISNNFRLIKKFLEEEKMKEVIQKMEKEINCVGLCH</sequence>
<keyword evidence="1" id="KW-1133">Transmembrane helix</keyword>
<evidence type="ECO:0000256" key="1">
    <source>
        <dbReference type="SAM" id="Phobius"/>
    </source>
</evidence>
<evidence type="ECO:0000313" key="3">
    <source>
        <dbReference type="Proteomes" id="UP000009168"/>
    </source>
</evidence>
<protein>
    <submittedName>
        <fullName evidence="2">Transmembrane protein, putative</fullName>
    </submittedName>
</protein>
<keyword evidence="1 2" id="KW-0812">Transmembrane</keyword>
<feature type="transmembrane region" description="Helical" evidence="1">
    <location>
        <begin position="118"/>
        <end position="138"/>
    </location>
</feature>
<keyword evidence="1" id="KW-0472">Membrane</keyword>
<name>W7XL95_TETTS</name>